<dbReference type="EMBL" id="CM023473">
    <property type="protein sequence ID" value="KAH7953780.1"/>
    <property type="molecule type" value="Genomic_DNA"/>
</dbReference>
<sequence>MGTGPWAREREKAPRTNRRLGPEQEPFTAAHGVETTYAGRVPFLTACIAMSVSLTRVNYLAGGRLRAANICLPLFRLGSVFGGVRRGHAEETAGNELDMFGSRGRKKPSKAGGGQPYPTQPRPTSENYSAEPAVEVYVNSLNEEEVNREFERMLDDMNLTDEKREPLLNRTLMEKREMLSMHLKGTAAGGKRSSKYESALDYVNFLSSEGTSADKLFRGIESLRIALTNNPVSWLKDFLQEGMDKLLKILQRCKLYPRDNRYERIEHEVIRCVRALMNNTPGLKYVYEHETALTIVSASMDVTKPNVMVDVVKLLAAVSIVPPNGHEKVLKAITECAEMEERERFAPIVAGLACRDNDSLRVACIQLINALVSGTEDFDFRLHLRNEFMRTGLMDIYENLMNEIIESPELSLQLNIFKETKDFDFEELSQRCESITQEWKYPFFFCSLLKSSVAGTPCEMSFLSILQHLLCIRDDVIVKPAYFKLIDGCISQIVLHKNGYDPDFRRFARFPVDIDTLMEHIIQSSRSEEQENVEQLQKKLEETLTQKQEYEARLANYEARLRDGQGFQVH</sequence>
<evidence type="ECO:0000313" key="2">
    <source>
        <dbReference type="Proteomes" id="UP000821865"/>
    </source>
</evidence>
<proteinExistence type="predicted"/>
<organism evidence="1 2">
    <name type="scientific">Dermacentor silvarum</name>
    <name type="common">Tick</name>
    <dbReference type="NCBI Taxonomy" id="543639"/>
    <lineage>
        <taxon>Eukaryota</taxon>
        <taxon>Metazoa</taxon>
        <taxon>Ecdysozoa</taxon>
        <taxon>Arthropoda</taxon>
        <taxon>Chelicerata</taxon>
        <taxon>Arachnida</taxon>
        <taxon>Acari</taxon>
        <taxon>Parasitiformes</taxon>
        <taxon>Ixodida</taxon>
        <taxon>Ixodoidea</taxon>
        <taxon>Ixodidae</taxon>
        <taxon>Rhipicephalinae</taxon>
        <taxon>Dermacentor</taxon>
    </lineage>
</organism>
<evidence type="ECO:0000313" key="1">
    <source>
        <dbReference type="EMBL" id="KAH7953780.1"/>
    </source>
</evidence>
<name>A0ACB8CWY8_DERSI</name>
<keyword evidence="2" id="KW-1185">Reference proteome</keyword>
<gene>
    <name evidence="1" type="ORF">HPB49_012066</name>
</gene>
<dbReference type="Proteomes" id="UP000821865">
    <property type="component" value="Chromosome 4"/>
</dbReference>
<reference evidence="1" key="1">
    <citation type="submission" date="2020-05" db="EMBL/GenBank/DDBJ databases">
        <title>Large-scale comparative analyses of tick genomes elucidate their genetic diversity and vector capacities.</title>
        <authorList>
            <person name="Jia N."/>
            <person name="Wang J."/>
            <person name="Shi W."/>
            <person name="Du L."/>
            <person name="Sun Y."/>
            <person name="Zhan W."/>
            <person name="Jiang J."/>
            <person name="Wang Q."/>
            <person name="Zhang B."/>
            <person name="Ji P."/>
            <person name="Sakyi L.B."/>
            <person name="Cui X."/>
            <person name="Yuan T."/>
            <person name="Jiang B."/>
            <person name="Yang W."/>
            <person name="Lam T.T.-Y."/>
            <person name="Chang Q."/>
            <person name="Ding S."/>
            <person name="Wang X."/>
            <person name="Zhu J."/>
            <person name="Ruan X."/>
            <person name="Zhao L."/>
            <person name="Wei J."/>
            <person name="Que T."/>
            <person name="Du C."/>
            <person name="Cheng J."/>
            <person name="Dai P."/>
            <person name="Han X."/>
            <person name="Huang E."/>
            <person name="Gao Y."/>
            <person name="Liu J."/>
            <person name="Shao H."/>
            <person name="Ye R."/>
            <person name="Li L."/>
            <person name="Wei W."/>
            <person name="Wang X."/>
            <person name="Wang C."/>
            <person name="Yang T."/>
            <person name="Huo Q."/>
            <person name="Li W."/>
            <person name="Guo W."/>
            <person name="Chen H."/>
            <person name="Zhou L."/>
            <person name="Ni X."/>
            <person name="Tian J."/>
            <person name="Zhou Y."/>
            <person name="Sheng Y."/>
            <person name="Liu T."/>
            <person name="Pan Y."/>
            <person name="Xia L."/>
            <person name="Li J."/>
            <person name="Zhao F."/>
            <person name="Cao W."/>
        </authorList>
    </citation>
    <scope>NUCLEOTIDE SEQUENCE</scope>
    <source>
        <tissue evidence="1">Larvae</tissue>
    </source>
</reference>
<protein>
    <submittedName>
        <fullName evidence="1">Uncharacterized protein</fullName>
    </submittedName>
</protein>
<comment type="caution">
    <text evidence="1">The sequence shown here is derived from an EMBL/GenBank/DDBJ whole genome shotgun (WGS) entry which is preliminary data.</text>
</comment>
<accession>A0ACB8CWY8</accession>